<evidence type="ECO:0000313" key="2">
    <source>
        <dbReference type="Proteomes" id="UP000750197"/>
    </source>
</evidence>
<protein>
    <submittedName>
        <fullName evidence="1">Uncharacterized protein</fullName>
    </submittedName>
</protein>
<reference evidence="1" key="1">
    <citation type="submission" date="2021-05" db="EMBL/GenBank/DDBJ databases">
        <title>Genomic insights into ecological role and evolution of a novel Thermoplasmata order Candidatus Sysuiplasmatales.</title>
        <authorList>
            <person name="Yuan Y."/>
        </authorList>
    </citation>
    <scope>NUCLEOTIDE SEQUENCE</scope>
    <source>
        <strain evidence="1">TUT19-bin139</strain>
    </source>
</reference>
<name>A0A8J7YQ73_9ARCH</name>
<evidence type="ECO:0000313" key="1">
    <source>
        <dbReference type="EMBL" id="MBX8644803.1"/>
    </source>
</evidence>
<proteinExistence type="predicted"/>
<organism evidence="1 2">
    <name type="scientific">Candidatus Sysuiplasma superficiale</name>
    <dbReference type="NCBI Taxonomy" id="2823368"/>
    <lineage>
        <taxon>Archaea</taxon>
        <taxon>Methanobacteriati</taxon>
        <taxon>Thermoplasmatota</taxon>
        <taxon>Thermoplasmata</taxon>
        <taxon>Candidatus Sysuiplasmatales</taxon>
        <taxon>Candidatus Sysuiplasmataceae</taxon>
        <taxon>Candidatus Sysuiplasma</taxon>
    </lineage>
</organism>
<feature type="non-terminal residue" evidence="1">
    <location>
        <position position="60"/>
    </location>
</feature>
<dbReference type="Proteomes" id="UP000750197">
    <property type="component" value="Unassembled WGS sequence"/>
</dbReference>
<dbReference type="AlphaFoldDB" id="A0A8J7YQ73"/>
<comment type="caution">
    <text evidence="1">The sequence shown here is derived from an EMBL/GenBank/DDBJ whole genome shotgun (WGS) entry which is preliminary data.</text>
</comment>
<dbReference type="EMBL" id="JAHEAC010000105">
    <property type="protein sequence ID" value="MBX8644803.1"/>
    <property type="molecule type" value="Genomic_DNA"/>
</dbReference>
<sequence>MMNTKELEEIKARHFPTPSGLVCDYDTEPWPCDVKVVLAKVERLREGLRAILREHQESRS</sequence>
<gene>
    <name evidence="1" type="ORF">KIY12_08815</name>
</gene>
<accession>A0A8J7YQ73</accession>